<organism evidence="1 2">
    <name type="scientific">Vibrio cholerae</name>
    <dbReference type="NCBI Taxonomy" id="666"/>
    <lineage>
        <taxon>Bacteria</taxon>
        <taxon>Pseudomonadati</taxon>
        <taxon>Pseudomonadota</taxon>
        <taxon>Gammaproteobacteria</taxon>
        <taxon>Vibrionales</taxon>
        <taxon>Vibrionaceae</taxon>
        <taxon>Vibrio</taxon>
    </lineage>
</organism>
<dbReference type="AlphaFoldDB" id="A0A395TZ24"/>
<proteinExistence type="predicted"/>
<accession>A0A395TZ24</accession>
<name>A0A395TZ24_VIBCL</name>
<dbReference type="Proteomes" id="UP000266701">
    <property type="component" value="Unassembled WGS sequence"/>
</dbReference>
<sequence length="153" mass="17409">MYTHSVILVKEVPIKCSKVSTITFKTSCEDYLTSVHALISQNPAHHKSYAINPENFAPLTFTYTHIWLSTINTQCRSDYCLATFSELLEKTQKQEASSNHIEICKLKLIEQKTYAGKPGELFKLLSQSFREQTQKFNFDEAVLNAINGLVSEI</sequence>
<comment type="caution">
    <text evidence="1">The sequence shown here is derived from an EMBL/GenBank/DDBJ whole genome shotgun (WGS) entry which is preliminary data.</text>
</comment>
<dbReference type="EMBL" id="MCBA01000067">
    <property type="protein sequence ID" value="RGP89800.1"/>
    <property type="molecule type" value="Genomic_DNA"/>
</dbReference>
<dbReference type="RefSeq" id="WP_088412281.1">
    <property type="nucleotide sequence ID" value="NZ_JBAFTT010000022.1"/>
</dbReference>
<reference evidence="1 2" key="1">
    <citation type="journal article" date="2017" name="Emerg. Infect. Dis.">
        <title>Carbapenemase VCC-1-Producing Vibrio cholerae in Coastal Waters of Germany.</title>
        <authorList>
            <person name="Hammerl J.A."/>
            <person name="Jackel C."/>
            <person name="Bortolaia V."/>
            <person name="Schwartz K."/>
            <person name="Bier N."/>
            <person name="Hendriksen R.S."/>
            <person name="Guerra B."/>
            <person name="Strauch E."/>
        </authorList>
    </citation>
    <scope>NUCLEOTIDE SEQUENCE [LARGE SCALE GENOMIC DNA]</scope>
    <source>
        <strain evidence="1 2">VN-2825</strain>
    </source>
</reference>
<evidence type="ECO:0000313" key="1">
    <source>
        <dbReference type="EMBL" id="RGP89800.1"/>
    </source>
</evidence>
<gene>
    <name evidence="1" type="ORF">BC353_09565</name>
</gene>
<evidence type="ECO:0000313" key="2">
    <source>
        <dbReference type="Proteomes" id="UP000266701"/>
    </source>
</evidence>
<protein>
    <submittedName>
        <fullName evidence="1">Uncharacterized protein</fullName>
    </submittedName>
</protein>